<dbReference type="InterPro" id="IPR053134">
    <property type="entry name" value="RNA-dir_DNA_polymerase"/>
</dbReference>
<dbReference type="Gene3D" id="3.30.70.270">
    <property type="match status" value="1"/>
</dbReference>
<evidence type="ECO:0008006" key="4">
    <source>
        <dbReference type="Google" id="ProtNLM"/>
    </source>
</evidence>
<dbReference type="InterPro" id="IPR043502">
    <property type="entry name" value="DNA/RNA_pol_sf"/>
</dbReference>
<organism evidence="2 3">
    <name type="scientific">Popillia japonica</name>
    <name type="common">Japanese beetle</name>
    <dbReference type="NCBI Taxonomy" id="7064"/>
    <lineage>
        <taxon>Eukaryota</taxon>
        <taxon>Metazoa</taxon>
        <taxon>Ecdysozoa</taxon>
        <taxon>Arthropoda</taxon>
        <taxon>Hexapoda</taxon>
        <taxon>Insecta</taxon>
        <taxon>Pterygota</taxon>
        <taxon>Neoptera</taxon>
        <taxon>Endopterygota</taxon>
        <taxon>Coleoptera</taxon>
        <taxon>Polyphaga</taxon>
        <taxon>Scarabaeiformia</taxon>
        <taxon>Scarabaeidae</taxon>
        <taxon>Rutelinae</taxon>
        <taxon>Popillia</taxon>
    </lineage>
</organism>
<dbReference type="PANTHER" id="PTHR24559:SF444">
    <property type="entry name" value="REVERSE TRANSCRIPTASE DOMAIN-CONTAINING PROTEIN"/>
    <property type="match status" value="1"/>
</dbReference>
<proteinExistence type="predicted"/>
<protein>
    <recommendedName>
        <fullName evidence="4">Polyprotein</fullName>
    </recommendedName>
</protein>
<dbReference type="AlphaFoldDB" id="A0AAW1N140"/>
<dbReference type="Gene3D" id="3.10.10.10">
    <property type="entry name" value="HIV Type 1 Reverse Transcriptase, subunit A, domain 1"/>
    <property type="match status" value="1"/>
</dbReference>
<dbReference type="SUPFAM" id="SSF56672">
    <property type="entry name" value="DNA/RNA polymerases"/>
    <property type="match status" value="1"/>
</dbReference>
<gene>
    <name evidence="2" type="ORF">QE152_g4348</name>
</gene>
<reference evidence="2 3" key="1">
    <citation type="journal article" date="2024" name="BMC Genomics">
        <title>De novo assembly and annotation of Popillia japonica's genome with initial clues to its potential as an invasive pest.</title>
        <authorList>
            <person name="Cucini C."/>
            <person name="Boschi S."/>
            <person name="Funari R."/>
            <person name="Cardaioli E."/>
            <person name="Iannotti N."/>
            <person name="Marturano G."/>
            <person name="Paoli F."/>
            <person name="Bruttini M."/>
            <person name="Carapelli A."/>
            <person name="Frati F."/>
            <person name="Nardi F."/>
        </authorList>
    </citation>
    <scope>NUCLEOTIDE SEQUENCE [LARGE SCALE GENOMIC DNA]</scope>
    <source>
        <strain evidence="2">DMR45628</strain>
    </source>
</reference>
<keyword evidence="3" id="KW-1185">Reference proteome</keyword>
<dbReference type="InterPro" id="IPR043128">
    <property type="entry name" value="Rev_trsase/Diguanyl_cyclase"/>
</dbReference>
<sequence>MNTGNRAQRGAGRGHAFHAEPDNTTTEDTGAAISVIFSNFLTGNEQIDQSRKLTINGIAGSTKSYGTVNITLEAQNNFIDHEFHIIDDIGYNMNDNIQVSLDRVNKVLDLIDMKTLNKEEKDSIQKICAKYSDVFLLENDHVTVTNVITESITLKDNARPAVTNVITESITLKDNARPVYVKPYRLPHAHKIQIDEQIDKMLADGIIEETRSNWSSPLLIVPKKPDCHGNKQWRIVVDYRLLNKNIEDDRLPLPNITEILDSLSGAFYFTHLDLSQGGSLSSRTRSS</sequence>
<evidence type="ECO:0000313" key="3">
    <source>
        <dbReference type="Proteomes" id="UP001458880"/>
    </source>
</evidence>
<dbReference type="GO" id="GO:0071897">
    <property type="term" value="P:DNA biosynthetic process"/>
    <property type="evidence" value="ECO:0007669"/>
    <property type="project" value="UniProtKB-ARBA"/>
</dbReference>
<feature type="region of interest" description="Disordered" evidence="1">
    <location>
        <begin position="1"/>
        <end position="26"/>
    </location>
</feature>
<evidence type="ECO:0000256" key="1">
    <source>
        <dbReference type="SAM" id="MobiDB-lite"/>
    </source>
</evidence>
<dbReference type="Proteomes" id="UP001458880">
    <property type="component" value="Unassembled WGS sequence"/>
</dbReference>
<dbReference type="PANTHER" id="PTHR24559">
    <property type="entry name" value="TRANSPOSON TY3-I GAG-POL POLYPROTEIN"/>
    <property type="match status" value="1"/>
</dbReference>
<comment type="caution">
    <text evidence="2">The sequence shown here is derived from an EMBL/GenBank/DDBJ whole genome shotgun (WGS) entry which is preliminary data.</text>
</comment>
<name>A0AAW1N140_POPJA</name>
<dbReference type="EMBL" id="JASPKY010000022">
    <property type="protein sequence ID" value="KAK9752237.1"/>
    <property type="molecule type" value="Genomic_DNA"/>
</dbReference>
<accession>A0AAW1N140</accession>
<evidence type="ECO:0000313" key="2">
    <source>
        <dbReference type="EMBL" id="KAK9752237.1"/>
    </source>
</evidence>